<protein>
    <submittedName>
        <fullName evidence="1">Uncharacterized protein</fullName>
    </submittedName>
</protein>
<evidence type="ECO:0000313" key="2">
    <source>
        <dbReference type="Proteomes" id="UP000184604"/>
    </source>
</evidence>
<dbReference type="RefSeq" id="WP_073539579.1">
    <property type="nucleotide sequence ID" value="NZ_CP018335.1"/>
</dbReference>
<sequence>MKYWTIQTKDVIETVNEKGIFQPDFDKSRYLSINSNLKDLYYFVLKAFNKINGMDLHGVVYAFAQSDGRRINSIKDIDEFCAFIKNKKAVIDGLWKMIAKGDVEIVELIYNEEFNPIFVDINDFQFLMPPIMYFPPYTKQSIDRICDDISKGQIRVSEFPSNVIQAHLSYIKTENIVNIYPIFDLD</sequence>
<reference evidence="1 2" key="1">
    <citation type="submission" date="2016-12" db="EMBL/GenBank/DDBJ databases">
        <title>Complete genome sequence of Clostridium kluyveri JZZ isolated from the pit mud of a Chinese flavor liquor-making factory.</title>
        <authorList>
            <person name="Wang Y."/>
        </authorList>
    </citation>
    <scope>NUCLEOTIDE SEQUENCE [LARGE SCALE GENOMIC DNA]</scope>
    <source>
        <strain evidence="1 2">JZZ</strain>
    </source>
</reference>
<accession>A0A1L5FAD4</accession>
<organism evidence="1 2">
    <name type="scientific">Clostridium kluyveri</name>
    <dbReference type="NCBI Taxonomy" id="1534"/>
    <lineage>
        <taxon>Bacteria</taxon>
        <taxon>Bacillati</taxon>
        <taxon>Bacillota</taxon>
        <taxon>Clostridia</taxon>
        <taxon>Eubacteriales</taxon>
        <taxon>Clostridiaceae</taxon>
        <taxon>Clostridium</taxon>
    </lineage>
</organism>
<gene>
    <name evidence="1" type="ORF">BS101_15095</name>
</gene>
<proteinExistence type="predicted"/>
<dbReference type="EMBL" id="CP018335">
    <property type="protein sequence ID" value="APM39964.1"/>
    <property type="molecule type" value="Genomic_DNA"/>
</dbReference>
<name>A0A1L5FAD4_CLOKL</name>
<evidence type="ECO:0000313" key="1">
    <source>
        <dbReference type="EMBL" id="APM39964.1"/>
    </source>
</evidence>
<dbReference type="OrthoDB" id="286252at2"/>
<dbReference type="Proteomes" id="UP000184604">
    <property type="component" value="Chromosome"/>
</dbReference>
<dbReference type="AlphaFoldDB" id="A0A1L5FAD4"/>